<evidence type="ECO:0000313" key="1">
    <source>
        <dbReference type="EMBL" id="GAA4676503.1"/>
    </source>
</evidence>
<dbReference type="EMBL" id="BAABIM010000001">
    <property type="protein sequence ID" value="GAA4676503.1"/>
    <property type="molecule type" value="Genomic_DNA"/>
</dbReference>
<protein>
    <recommendedName>
        <fullName evidence="3">Class I SAM-dependent methyltransferase</fullName>
    </recommendedName>
</protein>
<dbReference type="RefSeq" id="WP_345263672.1">
    <property type="nucleotide sequence ID" value="NZ_BAABIM010000001.1"/>
</dbReference>
<comment type="caution">
    <text evidence="1">The sequence shown here is derived from an EMBL/GenBank/DDBJ whole genome shotgun (WGS) entry which is preliminary data.</text>
</comment>
<sequence length="526" mass="58170">MPDLAVLSVDEQGITLHAGGDEVLDVLLDGRRIWSFWSVRDTEPSQGDPERRRVDWPQQLARYLDGTTCLTVRSHVNGVDLFDEERRFGTGTERIAVVDRRGVELAMDKSGRMQVTFEGRTERDVEPLLDSVEVVIEALADAGVEAFPAYGTLLGAVRDGALIGHDSDADLGYVSRHTHPADVILESFAVQRHLAAMGYEVVRYSGGGIKVTVEEGDGGKRGLDVFSGYFDGEGRLVLLGEVRTPFEESWIRPLGTTTLEGRTLPAPAEPAHLLEAMYGPGWRTPDPAFRFETPASTTTRLNDWFRGTSVGRADWDRAYQRLRHRAAPRTPSPLARMALRREDSPALVVDAGCGRGTDARFLARRGVPALGLDYSTRAFELVAQEPETTGLPLEFGAMNLLELRHALAWGARVGATPGHRVVVARHLVDALPRAGRENLWRFLELACHDGGRAYLDFLVSPASEDPWARRSLLRPVGAAEVRAGIEARGGKVLSQTRIRSDRMGVRTGRRDTFRAHRRACRMVVEW</sequence>
<dbReference type="SUPFAM" id="SSF53335">
    <property type="entry name" value="S-adenosyl-L-methionine-dependent methyltransferases"/>
    <property type="match status" value="1"/>
</dbReference>
<proteinExistence type="predicted"/>
<organism evidence="1 2">
    <name type="scientific">Nocardioides nanhaiensis</name>
    <dbReference type="NCBI Taxonomy" id="1476871"/>
    <lineage>
        <taxon>Bacteria</taxon>
        <taxon>Bacillati</taxon>
        <taxon>Actinomycetota</taxon>
        <taxon>Actinomycetes</taxon>
        <taxon>Propionibacteriales</taxon>
        <taxon>Nocardioidaceae</taxon>
        <taxon>Nocardioides</taxon>
    </lineage>
</organism>
<name>A0ABP8W0T7_9ACTN</name>
<dbReference type="PANTHER" id="PTHR13627:SF31">
    <property type="entry name" value="RIBITOL 5-PHOSPHATE TRANSFERASE FKRP"/>
    <property type="match status" value="1"/>
</dbReference>
<evidence type="ECO:0008006" key="3">
    <source>
        <dbReference type="Google" id="ProtNLM"/>
    </source>
</evidence>
<accession>A0ABP8W0T7</accession>
<gene>
    <name evidence="1" type="ORF">GCM10023226_12150</name>
</gene>
<dbReference type="InterPro" id="IPR052613">
    <property type="entry name" value="LicD_transferase"/>
</dbReference>
<dbReference type="Gene3D" id="3.40.50.150">
    <property type="entry name" value="Vaccinia Virus protein VP39"/>
    <property type="match status" value="1"/>
</dbReference>
<dbReference type="InterPro" id="IPR029063">
    <property type="entry name" value="SAM-dependent_MTases_sf"/>
</dbReference>
<keyword evidence="2" id="KW-1185">Reference proteome</keyword>
<dbReference type="PANTHER" id="PTHR13627">
    <property type="entry name" value="FUKUTIN RELATED PROTEIN"/>
    <property type="match status" value="1"/>
</dbReference>
<evidence type="ECO:0000313" key="2">
    <source>
        <dbReference type="Proteomes" id="UP001500621"/>
    </source>
</evidence>
<reference evidence="2" key="1">
    <citation type="journal article" date="2019" name="Int. J. Syst. Evol. Microbiol.">
        <title>The Global Catalogue of Microorganisms (GCM) 10K type strain sequencing project: providing services to taxonomists for standard genome sequencing and annotation.</title>
        <authorList>
            <consortium name="The Broad Institute Genomics Platform"/>
            <consortium name="The Broad Institute Genome Sequencing Center for Infectious Disease"/>
            <person name="Wu L."/>
            <person name="Ma J."/>
        </authorList>
    </citation>
    <scope>NUCLEOTIDE SEQUENCE [LARGE SCALE GENOMIC DNA]</scope>
    <source>
        <strain evidence="2">JCM 18127</strain>
    </source>
</reference>
<dbReference type="Proteomes" id="UP001500621">
    <property type="component" value="Unassembled WGS sequence"/>
</dbReference>